<name>A0ABQ5A532_9ASTR</name>
<proteinExistence type="predicted"/>
<dbReference type="Proteomes" id="UP001151760">
    <property type="component" value="Unassembled WGS sequence"/>
</dbReference>
<dbReference type="EMBL" id="BQNB010011988">
    <property type="protein sequence ID" value="GJS97755.1"/>
    <property type="molecule type" value="Genomic_DNA"/>
</dbReference>
<accession>A0ABQ5A532</accession>
<reference evidence="2" key="2">
    <citation type="submission" date="2022-01" db="EMBL/GenBank/DDBJ databases">
        <authorList>
            <person name="Yamashiro T."/>
            <person name="Shiraishi A."/>
            <person name="Satake H."/>
            <person name="Nakayama K."/>
        </authorList>
    </citation>
    <scope>NUCLEOTIDE SEQUENCE</scope>
</reference>
<feature type="region of interest" description="Disordered" evidence="1">
    <location>
        <begin position="411"/>
        <end position="435"/>
    </location>
</feature>
<feature type="compositionally biased region" description="Basic and acidic residues" evidence="1">
    <location>
        <begin position="423"/>
        <end position="433"/>
    </location>
</feature>
<evidence type="ECO:0000313" key="2">
    <source>
        <dbReference type="EMBL" id="GJS97755.1"/>
    </source>
</evidence>
<keyword evidence="3" id="KW-1185">Reference proteome</keyword>
<protein>
    <submittedName>
        <fullName evidence="2">Uncharacterized protein</fullName>
    </submittedName>
</protein>
<reference evidence="2" key="1">
    <citation type="journal article" date="2022" name="Int. J. Mol. Sci.">
        <title>Draft Genome of Tanacetum Coccineum: Genomic Comparison of Closely Related Tanacetum-Family Plants.</title>
        <authorList>
            <person name="Yamashiro T."/>
            <person name="Shiraishi A."/>
            <person name="Nakayama K."/>
            <person name="Satake H."/>
        </authorList>
    </citation>
    <scope>NUCLEOTIDE SEQUENCE</scope>
</reference>
<sequence>MINSRFGVSATLQYAVCTPIHQSKIRIYNGLIVSYLDDFESYRDSKEITPIADTAYWSSDTVPVPCNQLTKTQGIALAKPTMNDYILVTRKNFLSEDNNGKMIEKCLLEIEGTFLVKIHDNAYKGIDGENVFIHIYKFLEVVEPLKIRGLSHDRFRLSVFPTSLSGAASEWFTKECIDTVTTWENLVEKFVQKFYHLFDHIEEEEDDEEYDPHTFDDVPEIFKIEDDLFLFDTPLCIAFEEFNYLFKIDPDLFTYDIQGFKTYDEYEPELNNDKTQSLEESWSENGVPYQLCDHICKPYHFKNGKTKWPTYSSDIDGFFNGGELPRMVRVGTMTYFQDHKWYDELTDGKLKEETLALKAKVEGTWGDATPGVNAHEVAPFTRTVDFGWGPYANVKIERTHDPYLDTNRIFGNGASNVGDTQEDQGHEEVKDDPTPEQSICKIRRFKMMKYSFNGDEEYITIKESEHLNHSKKSLDAYRELLRLTNEGWVVTTPDE</sequence>
<evidence type="ECO:0000313" key="3">
    <source>
        <dbReference type="Proteomes" id="UP001151760"/>
    </source>
</evidence>
<evidence type="ECO:0000256" key="1">
    <source>
        <dbReference type="SAM" id="MobiDB-lite"/>
    </source>
</evidence>
<comment type="caution">
    <text evidence="2">The sequence shown here is derived from an EMBL/GenBank/DDBJ whole genome shotgun (WGS) entry which is preliminary data.</text>
</comment>
<gene>
    <name evidence="2" type="ORF">Tco_0804723</name>
</gene>
<organism evidence="2 3">
    <name type="scientific">Tanacetum coccineum</name>
    <dbReference type="NCBI Taxonomy" id="301880"/>
    <lineage>
        <taxon>Eukaryota</taxon>
        <taxon>Viridiplantae</taxon>
        <taxon>Streptophyta</taxon>
        <taxon>Embryophyta</taxon>
        <taxon>Tracheophyta</taxon>
        <taxon>Spermatophyta</taxon>
        <taxon>Magnoliopsida</taxon>
        <taxon>eudicotyledons</taxon>
        <taxon>Gunneridae</taxon>
        <taxon>Pentapetalae</taxon>
        <taxon>asterids</taxon>
        <taxon>campanulids</taxon>
        <taxon>Asterales</taxon>
        <taxon>Asteraceae</taxon>
        <taxon>Asteroideae</taxon>
        <taxon>Anthemideae</taxon>
        <taxon>Anthemidinae</taxon>
        <taxon>Tanacetum</taxon>
    </lineage>
</organism>